<dbReference type="VEuPathDB" id="VectorBase:AALFPA_067016"/>
<proteinExistence type="evidence at transcript level"/>
<evidence type="ECO:0000256" key="1">
    <source>
        <dbReference type="SAM" id="MobiDB-lite"/>
    </source>
</evidence>
<evidence type="ECO:0000313" key="3">
    <source>
        <dbReference type="EMBL" id="JAC08417.1"/>
    </source>
</evidence>
<protein>
    <submittedName>
        <fullName evidence="3">Putative secreted protein</fullName>
    </submittedName>
</protein>
<feature type="compositionally biased region" description="Basic and acidic residues" evidence="1">
    <location>
        <begin position="13"/>
        <end position="26"/>
    </location>
</feature>
<feature type="non-terminal residue" evidence="3">
    <location>
        <position position="1"/>
    </location>
</feature>
<accession>A0A023EGE1</accession>
<reference evidence="3" key="1">
    <citation type="journal article" date="2014" name="PLoS Negl. Trop. Dis.">
        <title>Identification and characterization of seminal fluid proteins in the Asian tiger mosquito, Aedes albopictus.</title>
        <authorList>
            <person name="Boes K.E."/>
            <person name="Ribeiro J.M."/>
            <person name="Wong A."/>
            <person name="Harrington L.C."/>
            <person name="Wolfner M.F."/>
            <person name="Sirot L.K."/>
        </authorList>
    </citation>
    <scope>NUCLEOTIDE SEQUENCE</scope>
    <source>
        <tissue evidence="3">Reproductive organs</tissue>
    </source>
</reference>
<keyword evidence="2" id="KW-1133">Transmembrane helix</keyword>
<organism evidence="3">
    <name type="scientific">Aedes albopictus</name>
    <name type="common">Asian tiger mosquito</name>
    <name type="synonym">Stegomyia albopicta</name>
    <dbReference type="NCBI Taxonomy" id="7160"/>
    <lineage>
        <taxon>Eukaryota</taxon>
        <taxon>Metazoa</taxon>
        <taxon>Ecdysozoa</taxon>
        <taxon>Arthropoda</taxon>
        <taxon>Hexapoda</taxon>
        <taxon>Insecta</taxon>
        <taxon>Pterygota</taxon>
        <taxon>Neoptera</taxon>
        <taxon>Endopterygota</taxon>
        <taxon>Diptera</taxon>
        <taxon>Nematocera</taxon>
        <taxon>Culicoidea</taxon>
        <taxon>Culicidae</taxon>
        <taxon>Culicinae</taxon>
        <taxon>Aedini</taxon>
        <taxon>Aedes</taxon>
        <taxon>Stegomyia</taxon>
    </lineage>
</organism>
<name>A0A023EGE1_AEDAL</name>
<dbReference type="EMBL" id="GAPW01005181">
    <property type="protein sequence ID" value="JAC08417.1"/>
    <property type="molecule type" value="mRNA"/>
</dbReference>
<dbReference type="AlphaFoldDB" id="A0A023EGE1"/>
<keyword evidence="2" id="KW-0812">Transmembrane</keyword>
<feature type="region of interest" description="Disordered" evidence="1">
    <location>
        <begin position="1"/>
        <end position="26"/>
    </location>
</feature>
<evidence type="ECO:0000256" key="2">
    <source>
        <dbReference type="SAM" id="Phobius"/>
    </source>
</evidence>
<keyword evidence="2" id="KW-0472">Membrane</keyword>
<feature type="transmembrane region" description="Helical" evidence="2">
    <location>
        <begin position="47"/>
        <end position="67"/>
    </location>
</feature>
<sequence length="166" mass="18875">DQRNRLTTTRTTSRTDHRPTGEERSAKHLYIPTMMGGKMHQKRQTSARLIIAAVALVLQLLTLLLPVTECVQAYGGDSQLNAIYFNVLMSEGLDVNAQLKALQKALDRVRYYMEQREVGLGERVEYQLAQVLTLIHHNLVGLPLSNKTRTQMYEQMLRAVHSIIAM</sequence>
<dbReference type="VEuPathDB" id="VectorBase:AALF010160"/>
<dbReference type="VEuPathDB" id="VectorBase:AALC636_002900"/>
<feature type="compositionally biased region" description="Low complexity" evidence="1">
    <location>
        <begin position="1"/>
        <end position="12"/>
    </location>
</feature>